<feature type="compositionally biased region" description="Polar residues" evidence="6">
    <location>
        <begin position="67"/>
        <end position="80"/>
    </location>
</feature>
<evidence type="ECO:0000256" key="4">
    <source>
        <dbReference type="ARBA" id="ARBA00022679"/>
    </source>
</evidence>
<dbReference type="STRING" id="157652.A0A371HNI8"/>
<comment type="caution">
    <text evidence="7">The sequence shown here is derived from an EMBL/GenBank/DDBJ whole genome shotgun (WGS) entry which is preliminary data.</text>
</comment>
<comment type="catalytic activity">
    <reaction evidence="5">
        <text>an NDP-alpha-D-glucose + D-fructose = a ribonucleoside 5'-diphosphate + sucrose + H(+)</text>
        <dbReference type="Rhea" id="RHEA:16241"/>
        <dbReference type="ChEBI" id="CHEBI:15378"/>
        <dbReference type="ChEBI" id="CHEBI:17992"/>
        <dbReference type="ChEBI" id="CHEBI:37721"/>
        <dbReference type="ChEBI" id="CHEBI:57930"/>
        <dbReference type="ChEBI" id="CHEBI:76533"/>
        <dbReference type="EC" id="2.4.1.13"/>
    </reaction>
</comment>
<dbReference type="InterPro" id="IPR012820">
    <property type="entry name" value="Sucrose_synthase_pln/cyn"/>
</dbReference>
<dbReference type="OrthoDB" id="1986773at2759"/>
<accession>A0A371HNI8</accession>
<dbReference type="EC" id="2.4.1.13" evidence="2"/>
<dbReference type="PANTHER" id="PTHR45839:SF4">
    <property type="entry name" value="SUCROSE SYNTHASE 5"/>
    <property type="match status" value="1"/>
</dbReference>
<dbReference type="AlphaFoldDB" id="A0A371HNI8"/>
<evidence type="ECO:0000256" key="5">
    <source>
        <dbReference type="ARBA" id="ARBA00049030"/>
    </source>
</evidence>
<name>A0A371HNI8_MUCPR</name>
<evidence type="ECO:0000256" key="2">
    <source>
        <dbReference type="ARBA" id="ARBA00012540"/>
    </source>
</evidence>
<reference evidence="7" key="1">
    <citation type="submission" date="2018-05" db="EMBL/GenBank/DDBJ databases">
        <title>Draft genome of Mucuna pruriens seed.</title>
        <authorList>
            <person name="Nnadi N.E."/>
            <person name="Vos R."/>
            <person name="Hasami M.H."/>
            <person name="Devisetty U.K."/>
            <person name="Aguiy J.C."/>
        </authorList>
    </citation>
    <scope>NUCLEOTIDE SEQUENCE [LARGE SCALE GENOMIC DNA]</scope>
    <source>
        <strain evidence="7">JCA_2017</strain>
    </source>
</reference>
<dbReference type="GO" id="GO:0016157">
    <property type="term" value="F:sucrose synthase activity"/>
    <property type="evidence" value="ECO:0007669"/>
    <property type="project" value="UniProtKB-EC"/>
</dbReference>
<sequence>MSMSYSYTWKIYANKMVNMGNIYTFWRQVNKEQKEAKQRYIQMFYNLIFKNLVKTVPIPSDEPEQPVSKQTSLKSQSARRSSAIVA</sequence>
<keyword evidence="4" id="KW-0808">Transferase</keyword>
<dbReference type="Gene3D" id="3.40.50.2000">
    <property type="entry name" value="Glycogen Phosphorylase B"/>
    <property type="match status" value="1"/>
</dbReference>
<dbReference type="Proteomes" id="UP000257109">
    <property type="component" value="Unassembled WGS sequence"/>
</dbReference>
<comment type="similarity">
    <text evidence="1">Belongs to the glycosyltransferase 1 family. Plant sucrose synthase subfamily.</text>
</comment>
<evidence type="ECO:0000313" key="7">
    <source>
        <dbReference type="EMBL" id="RDY04366.1"/>
    </source>
</evidence>
<dbReference type="EMBL" id="QJKJ01002096">
    <property type="protein sequence ID" value="RDY04366.1"/>
    <property type="molecule type" value="Genomic_DNA"/>
</dbReference>
<keyword evidence="8" id="KW-1185">Reference proteome</keyword>
<feature type="region of interest" description="Disordered" evidence="6">
    <location>
        <begin position="58"/>
        <end position="86"/>
    </location>
</feature>
<feature type="non-terminal residue" evidence="7">
    <location>
        <position position="1"/>
    </location>
</feature>
<keyword evidence="3" id="KW-0328">Glycosyltransferase</keyword>
<evidence type="ECO:0000256" key="3">
    <source>
        <dbReference type="ARBA" id="ARBA00022676"/>
    </source>
</evidence>
<dbReference type="PANTHER" id="PTHR45839">
    <property type="match status" value="1"/>
</dbReference>
<evidence type="ECO:0000313" key="8">
    <source>
        <dbReference type="Proteomes" id="UP000257109"/>
    </source>
</evidence>
<evidence type="ECO:0000256" key="6">
    <source>
        <dbReference type="SAM" id="MobiDB-lite"/>
    </source>
</evidence>
<evidence type="ECO:0000256" key="1">
    <source>
        <dbReference type="ARBA" id="ARBA00005894"/>
    </source>
</evidence>
<proteinExistence type="inferred from homology"/>
<protein>
    <recommendedName>
        <fullName evidence="2">sucrose synthase</fullName>
        <ecNumber evidence="2">2.4.1.13</ecNumber>
    </recommendedName>
</protein>
<organism evidence="7 8">
    <name type="scientific">Mucuna pruriens</name>
    <name type="common">Velvet bean</name>
    <name type="synonym">Dolichos pruriens</name>
    <dbReference type="NCBI Taxonomy" id="157652"/>
    <lineage>
        <taxon>Eukaryota</taxon>
        <taxon>Viridiplantae</taxon>
        <taxon>Streptophyta</taxon>
        <taxon>Embryophyta</taxon>
        <taxon>Tracheophyta</taxon>
        <taxon>Spermatophyta</taxon>
        <taxon>Magnoliopsida</taxon>
        <taxon>eudicotyledons</taxon>
        <taxon>Gunneridae</taxon>
        <taxon>Pentapetalae</taxon>
        <taxon>rosids</taxon>
        <taxon>fabids</taxon>
        <taxon>Fabales</taxon>
        <taxon>Fabaceae</taxon>
        <taxon>Papilionoideae</taxon>
        <taxon>50 kb inversion clade</taxon>
        <taxon>NPAAA clade</taxon>
        <taxon>indigoferoid/millettioid clade</taxon>
        <taxon>Phaseoleae</taxon>
        <taxon>Mucuna</taxon>
    </lineage>
</organism>
<dbReference type="GO" id="GO:0005985">
    <property type="term" value="P:sucrose metabolic process"/>
    <property type="evidence" value="ECO:0007669"/>
    <property type="project" value="InterPro"/>
</dbReference>
<gene>
    <name evidence="7" type="primary">SUS5</name>
    <name evidence="7" type="ORF">CR513_11928</name>
</gene>